<dbReference type="EMBL" id="BAEO01000055">
    <property type="protein sequence ID" value="GAC20534.1"/>
    <property type="molecule type" value="Genomic_DNA"/>
</dbReference>
<evidence type="ECO:0000313" key="3">
    <source>
        <dbReference type="Proteomes" id="UP000006327"/>
    </source>
</evidence>
<gene>
    <name evidence="2" type="ORF">GARC_3580</name>
</gene>
<feature type="region of interest" description="Disordered" evidence="1">
    <location>
        <begin position="208"/>
        <end position="229"/>
    </location>
</feature>
<dbReference type="AlphaFoldDB" id="K6XIQ2"/>
<evidence type="ECO:0000313" key="2">
    <source>
        <dbReference type="EMBL" id="GAC20534.1"/>
    </source>
</evidence>
<proteinExistence type="predicted"/>
<name>K6XIQ2_9ALTE</name>
<feature type="region of interest" description="Disordered" evidence="1">
    <location>
        <begin position="47"/>
        <end position="76"/>
    </location>
</feature>
<feature type="compositionally biased region" description="Low complexity" evidence="1">
    <location>
        <begin position="50"/>
        <end position="65"/>
    </location>
</feature>
<organism evidence="2 3">
    <name type="scientific">Paraglaciecola arctica BSs20135</name>
    <dbReference type="NCBI Taxonomy" id="493475"/>
    <lineage>
        <taxon>Bacteria</taxon>
        <taxon>Pseudomonadati</taxon>
        <taxon>Pseudomonadota</taxon>
        <taxon>Gammaproteobacteria</taxon>
        <taxon>Alteromonadales</taxon>
        <taxon>Alteromonadaceae</taxon>
        <taxon>Paraglaciecola</taxon>
    </lineage>
</organism>
<dbReference type="STRING" id="493475.GARC_3580"/>
<comment type="caution">
    <text evidence="2">The sequence shown here is derived from an EMBL/GenBank/DDBJ whole genome shotgun (WGS) entry which is preliminary data.</text>
</comment>
<sequence length="229" mass="25797">MIFDLPSNTPEIPVDIIEEEKPQLVEPEEELPVVETPADSEIATTLNSEVQYPPVSPQTQTPQPELAEEVPEEIPEEPVQNDDINEIIITDRNIAVTPSPEIRTLSSSMARRHLNSFNQQQQNRLAEQASRNYQQHKNSPIIDAEVKDPFMTEDEKLRDSLKVRADCSSTSKQTTAVLLGFLGAQIDCSKPPPISGFIQNRINKQSHLPGQYRQEDQKRPQSVVIKKTP</sequence>
<accession>K6XIQ2</accession>
<reference evidence="2 3" key="1">
    <citation type="journal article" date="2017" name="Antonie Van Leeuwenhoek">
        <title>Rhizobium rhizosphaerae sp. nov., a novel species isolated from rice rhizosphere.</title>
        <authorList>
            <person name="Zhao J.J."/>
            <person name="Zhang J."/>
            <person name="Zhang R.J."/>
            <person name="Zhang C.W."/>
            <person name="Yin H.Q."/>
            <person name="Zhang X.X."/>
        </authorList>
    </citation>
    <scope>NUCLEOTIDE SEQUENCE [LARGE SCALE GENOMIC DNA]</scope>
    <source>
        <strain evidence="2 3">BSs20135</strain>
    </source>
</reference>
<evidence type="ECO:0000256" key="1">
    <source>
        <dbReference type="SAM" id="MobiDB-lite"/>
    </source>
</evidence>
<protein>
    <submittedName>
        <fullName evidence="2">Uncharacterized protein</fullName>
    </submittedName>
</protein>
<keyword evidence="3" id="KW-1185">Reference proteome</keyword>
<feature type="compositionally biased region" description="Acidic residues" evidence="1">
    <location>
        <begin position="66"/>
        <end position="76"/>
    </location>
</feature>
<dbReference type="Proteomes" id="UP000006327">
    <property type="component" value="Unassembled WGS sequence"/>
</dbReference>